<keyword evidence="1" id="KW-0614">Plasmid</keyword>
<reference evidence="1 2" key="1">
    <citation type="journal article" date="2016" name="PLoS ONE">
        <title>Plasmid Characterization and Chromosome Analysis of Two netF+ Clostridium perfringens Isolates Associated with Foal and Canine Necrotizing Enteritis.</title>
        <authorList>
            <person name="Mehdizadeh Gohari I."/>
            <person name="Kropinski A.M."/>
            <person name="Weese S.J."/>
            <person name="Parreira V.R."/>
            <person name="Whitehead A.E."/>
            <person name="Boerlin P."/>
            <person name="Prescott J.F."/>
        </authorList>
    </citation>
    <scope>NUCLEOTIDE SEQUENCE [LARGE SCALE GENOMIC DNA]</scope>
    <source>
        <strain evidence="1 2">JP838</strain>
        <plasmid evidence="2">Plasmid pJFP838A</plasmid>
    </source>
</reference>
<protein>
    <submittedName>
        <fullName evidence="1">Uncharacterized protein</fullName>
    </submittedName>
</protein>
<evidence type="ECO:0000313" key="1">
    <source>
        <dbReference type="EMBL" id="AMN31245.1"/>
    </source>
</evidence>
<dbReference type="Proteomes" id="UP000070260">
    <property type="component" value="Plasmid pJFP838A"/>
</dbReference>
<dbReference type="RefSeq" id="WP_061429831.1">
    <property type="nucleotide sequence ID" value="NZ_CATNZX010000014.1"/>
</dbReference>
<organism evidence="1 2">
    <name type="scientific">Clostridium perfringens</name>
    <dbReference type="NCBI Taxonomy" id="1502"/>
    <lineage>
        <taxon>Bacteria</taxon>
        <taxon>Bacillati</taxon>
        <taxon>Bacillota</taxon>
        <taxon>Clostridia</taxon>
        <taxon>Eubacteriales</taxon>
        <taxon>Clostridiaceae</taxon>
        <taxon>Clostridium</taxon>
    </lineage>
</organism>
<evidence type="ECO:0000313" key="2">
    <source>
        <dbReference type="Proteomes" id="UP000070260"/>
    </source>
</evidence>
<name>A0A140GRT6_CLOPF</name>
<dbReference type="EMBL" id="CP013615">
    <property type="protein sequence ID" value="AMN31245.1"/>
    <property type="molecule type" value="Genomic_DNA"/>
</dbReference>
<proteinExistence type="predicted"/>
<sequence>MALSNVLQKFSKVNACNDELVQIEKEVRILYSNVKNGHYSIDEVKEQISNLTLKRAVVFQVLNKPEKIDKKDIIIDILEEIINIINKDGVKVRKEVIDIFLDFDLKYYNNLEKKTYSKEDIDQIIRSMEKVVELLDLKYVDMKFKENKVKYECKISSRQQLTFRTCLNFIAINKPMDAIHSLYEFIENYGLSNNEAFWMYEKVSMSVMIGGIIASLKKCKLNLR</sequence>
<dbReference type="PATRIC" id="fig|1502.177.peg.3539"/>
<geneLocation type="plasmid" evidence="1 2">
    <name>pJFP838A</name>
</geneLocation>
<dbReference type="AlphaFoldDB" id="A0A140GRT6"/>
<gene>
    <name evidence="1" type="ORF">JFP838_pA0329</name>
</gene>
<accession>A0A140GRT6</accession>